<dbReference type="GO" id="GO:0031297">
    <property type="term" value="P:replication fork processing"/>
    <property type="evidence" value="ECO:0007669"/>
    <property type="project" value="TreeGrafter"/>
</dbReference>
<keyword evidence="1" id="KW-0378">Hydrolase</keyword>
<dbReference type="EMBL" id="BARU01026356">
    <property type="protein sequence ID" value="GAH75867.1"/>
    <property type="molecule type" value="Genomic_DNA"/>
</dbReference>
<organism evidence="3">
    <name type="scientific">marine sediment metagenome</name>
    <dbReference type="NCBI Taxonomy" id="412755"/>
    <lineage>
        <taxon>unclassified sequences</taxon>
        <taxon>metagenomes</taxon>
        <taxon>ecological metagenomes</taxon>
    </lineage>
</organism>
<gene>
    <name evidence="3" type="ORF">S03H2_42349</name>
</gene>
<sequence>LYLKRLESSAEALRISLERQARFQQKFLEVLKQGRLLDAAGYRYIFEWNGTDDATEGEQAIDDLISQLPQVDPEQYFIDDIVKAVEADIAALNSVLSKLPSREDLPLYDNKLQELRNLLTGELKAKKVAVFSYFKDTARYLYRQLNTANFHSSLGHNRISITDSDVAPKQRKQRIICFAPKANDALSVKGTDKEIDLIFSTDVLSEGQNLQDATIVINYDLPWNPVRLIQRAGAY</sequence>
<dbReference type="Gene3D" id="3.40.50.300">
    <property type="entry name" value="P-loop containing nucleotide triphosphate hydrolases"/>
    <property type="match status" value="1"/>
</dbReference>
<dbReference type="PANTHER" id="PTHR45766">
    <property type="entry name" value="DNA ANNEALING HELICASE AND ENDONUCLEASE ZRANB3 FAMILY MEMBER"/>
    <property type="match status" value="1"/>
</dbReference>
<dbReference type="Pfam" id="PF00271">
    <property type="entry name" value="Helicase_C"/>
    <property type="match status" value="1"/>
</dbReference>
<dbReference type="GO" id="GO:0016787">
    <property type="term" value="F:hydrolase activity"/>
    <property type="evidence" value="ECO:0007669"/>
    <property type="project" value="UniProtKB-KW"/>
</dbReference>
<feature type="domain" description="Helicase C-terminal" evidence="2">
    <location>
        <begin position="111"/>
        <end position="235"/>
    </location>
</feature>
<accession>X1I2C1</accession>
<evidence type="ECO:0000259" key="2">
    <source>
        <dbReference type="PROSITE" id="PS51194"/>
    </source>
</evidence>
<proteinExistence type="predicted"/>
<dbReference type="InterPro" id="IPR049730">
    <property type="entry name" value="SNF2/RAD54-like_C"/>
</dbReference>
<protein>
    <recommendedName>
        <fullName evidence="2">Helicase C-terminal domain-containing protein</fullName>
    </recommendedName>
</protein>
<dbReference type="AlphaFoldDB" id="X1I2C1"/>
<dbReference type="PROSITE" id="PS51194">
    <property type="entry name" value="HELICASE_CTER"/>
    <property type="match status" value="1"/>
</dbReference>
<dbReference type="InterPro" id="IPR001650">
    <property type="entry name" value="Helicase_C-like"/>
</dbReference>
<dbReference type="SUPFAM" id="SSF52540">
    <property type="entry name" value="P-loop containing nucleoside triphosphate hydrolases"/>
    <property type="match status" value="1"/>
</dbReference>
<evidence type="ECO:0000256" key="1">
    <source>
        <dbReference type="ARBA" id="ARBA00022801"/>
    </source>
</evidence>
<comment type="caution">
    <text evidence="3">The sequence shown here is derived from an EMBL/GenBank/DDBJ whole genome shotgun (WGS) entry which is preliminary data.</text>
</comment>
<dbReference type="GO" id="GO:0006281">
    <property type="term" value="P:DNA repair"/>
    <property type="evidence" value="ECO:0007669"/>
    <property type="project" value="TreeGrafter"/>
</dbReference>
<dbReference type="InterPro" id="IPR027417">
    <property type="entry name" value="P-loop_NTPase"/>
</dbReference>
<evidence type="ECO:0000313" key="3">
    <source>
        <dbReference type="EMBL" id="GAH75867.1"/>
    </source>
</evidence>
<dbReference type="GO" id="GO:0043596">
    <property type="term" value="C:nuclear replication fork"/>
    <property type="evidence" value="ECO:0007669"/>
    <property type="project" value="TreeGrafter"/>
</dbReference>
<reference evidence="3" key="1">
    <citation type="journal article" date="2014" name="Front. Microbiol.">
        <title>High frequency of phylogenetically diverse reductive dehalogenase-homologous genes in deep subseafloor sedimentary metagenomes.</title>
        <authorList>
            <person name="Kawai M."/>
            <person name="Futagami T."/>
            <person name="Toyoda A."/>
            <person name="Takaki Y."/>
            <person name="Nishi S."/>
            <person name="Hori S."/>
            <person name="Arai W."/>
            <person name="Tsubouchi T."/>
            <person name="Morono Y."/>
            <person name="Uchiyama I."/>
            <person name="Ito T."/>
            <person name="Fujiyama A."/>
            <person name="Inagaki F."/>
            <person name="Takami H."/>
        </authorList>
    </citation>
    <scope>NUCLEOTIDE SEQUENCE</scope>
    <source>
        <strain evidence="3">Expedition CK06-06</strain>
    </source>
</reference>
<dbReference type="PANTHER" id="PTHR45766:SF6">
    <property type="entry name" value="SWI_SNF-RELATED MATRIX-ASSOCIATED ACTIN-DEPENDENT REGULATOR OF CHROMATIN SUBFAMILY A-LIKE PROTEIN 1"/>
    <property type="match status" value="1"/>
</dbReference>
<feature type="non-terminal residue" evidence="3">
    <location>
        <position position="1"/>
    </location>
</feature>
<dbReference type="CDD" id="cd18793">
    <property type="entry name" value="SF2_C_SNF"/>
    <property type="match status" value="1"/>
</dbReference>
<dbReference type="SMART" id="SM00490">
    <property type="entry name" value="HELICc"/>
    <property type="match status" value="1"/>
</dbReference>
<name>X1I2C1_9ZZZZ</name>